<gene>
    <name evidence="1" type="ORF">GMES_0971</name>
</gene>
<dbReference type="EMBL" id="BAEP01000020">
    <property type="protein sequence ID" value="GAC23270.1"/>
    <property type="molecule type" value="Genomic_DNA"/>
</dbReference>
<sequence length="108" mass="12581">MDFSNIIERIITLNHAWKLARDEFGAKHSITESLRLQKSSWQATLLRDFPKVCFLHKDDENVDGEPLLSVRLVKPTSINGFMRHDAEHMPERIAKELFHATELESLIR</sequence>
<comment type="caution">
    <text evidence="1">The sequence shown here is derived from an EMBL/GenBank/DDBJ whole genome shotgun (WGS) entry which is preliminary data.</text>
</comment>
<name>K6ZIQ7_9ALTE</name>
<dbReference type="OrthoDB" id="460761at2"/>
<reference evidence="1 2" key="1">
    <citation type="journal article" date="2017" name="Antonie Van Leeuwenhoek">
        <title>Rhizobium rhizosphaerae sp. nov., a novel species isolated from rice rhizosphere.</title>
        <authorList>
            <person name="Zhao J.J."/>
            <person name="Zhang J."/>
            <person name="Zhang R.J."/>
            <person name="Zhang C.W."/>
            <person name="Yin H.Q."/>
            <person name="Zhang X.X."/>
        </authorList>
    </citation>
    <scope>NUCLEOTIDE SEQUENCE [LARGE SCALE GENOMIC DNA]</scope>
    <source>
        <strain evidence="1 2">KMM 241</strain>
    </source>
</reference>
<dbReference type="eggNOG" id="ENOG5032ZE3">
    <property type="taxonomic scope" value="Bacteria"/>
</dbReference>
<dbReference type="AlphaFoldDB" id="K6ZIQ7"/>
<evidence type="ECO:0000313" key="2">
    <source>
        <dbReference type="Proteomes" id="UP000006263"/>
    </source>
</evidence>
<dbReference type="RefSeq" id="WP_006991421.1">
    <property type="nucleotide sequence ID" value="NZ_BAEP01000020.1"/>
</dbReference>
<evidence type="ECO:0000313" key="1">
    <source>
        <dbReference type="EMBL" id="GAC23270.1"/>
    </source>
</evidence>
<organism evidence="1 2">
    <name type="scientific">Paraglaciecola mesophila KMM 241</name>
    <dbReference type="NCBI Taxonomy" id="1128912"/>
    <lineage>
        <taxon>Bacteria</taxon>
        <taxon>Pseudomonadati</taxon>
        <taxon>Pseudomonadota</taxon>
        <taxon>Gammaproteobacteria</taxon>
        <taxon>Alteromonadales</taxon>
        <taxon>Alteromonadaceae</taxon>
        <taxon>Paraglaciecola</taxon>
    </lineage>
</organism>
<accession>K6ZIQ7</accession>
<dbReference type="Proteomes" id="UP000006263">
    <property type="component" value="Unassembled WGS sequence"/>
</dbReference>
<proteinExistence type="predicted"/>
<protein>
    <submittedName>
        <fullName evidence="1">Uncharacterized protein</fullName>
    </submittedName>
</protein>